<dbReference type="NCBIfam" id="NF006718">
    <property type="entry name" value="PRK09256.1"/>
    <property type="match status" value="1"/>
</dbReference>
<accession>A0ABR1FLJ7</accession>
<name>A0ABR1FLJ7_AURAN</name>
<keyword evidence="4" id="KW-1185">Reference proteome</keyword>
<dbReference type="SMART" id="SM00316">
    <property type="entry name" value="S1"/>
    <property type="match status" value="1"/>
</dbReference>
<reference evidence="3 4" key="1">
    <citation type="submission" date="2024-03" db="EMBL/GenBank/DDBJ databases">
        <title>Aureococcus anophagefferens CCMP1851 and Kratosvirus quantuckense: Draft genome of a second virus-susceptible host strain in the model system.</title>
        <authorList>
            <person name="Chase E."/>
            <person name="Truchon A.R."/>
            <person name="Schepens W."/>
            <person name="Wilhelm S.W."/>
        </authorList>
    </citation>
    <scope>NUCLEOTIDE SEQUENCE [LARGE SCALE GENOMIC DNA]</scope>
    <source>
        <strain evidence="3 4">CCMP1851</strain>
    </source>
</reference>
<organism evidence="3 4">
    <name type="scientific">Aureococcus anophagefferens</name>
    <name type="common">Harmful bloom alga</name>
    <dbReference type="NCBI Taxonomy" id="44056"/>
    <lineage>
        <taxon>Eukaryota</taxon>
        <taxon>Sar</taxon>
        <taxon>Stramenopiles</taxon>
        <taxon>Ochrophyta</taxon>
        <taxon>Pelagophyceae</taxon>
        <taxon>Pelagomonadales</taxon>
        <taxon>Pelagomonadaceae</taxon>
        <taxon>Aureococcus</taxon>
    </lineage>
</organism>
<gene>
    <name evidence="3" type="ORF">SO694_00039114</name>
</gene>
<feature type="region of interest" description="Disordered" evidence="1">
    <location>
        <begin position="110"/>
        <end position="130"/>
    </location>
</feature>
<dbReference type="PROSITE" id="PS50126">
    <property type="entry name" value="S1"/>
    <property type="match status" value="1"/>
</dbReference>
<sequence length="271" mass="28958">MWPRVVALLACTSALRPHTHHAPPRRRAVALRAGEFVPVGAVRAGEVTRVESYGCFVKLDDGGASGLVHVSELSHERARPEDVVAVGQPVLVKVLAPREPGRTSFSLKAVDQRTGAASAPPKRARKPAATTKVSLDDCVVSYSRASGAGGQNVNKVSTKAELRFSVDDSKLPPAVRAQLRATHAARLTKNNELLVVSEAHRTQRLNAADALARLQAFVDAAASAAAPRATRPDKARRIKGLAKGSERKRKDGKRRASAKKAARGRVSKDDF</sequence>
<dbReference type="PANTHER" id="PTHR11075:SF54">
    <property type="entry name" value="LARGE RIBOSOMAL SUBUNIT PROTEIN ML62"/>
    <property type="match status" value="1"/>
</dbReference>
<evidence type="ECO:0000259" key="2">
    <source>
        <dbReference type="PROSITE" id="PS50126"/>
    </source>
</evidence>
<dbReference type="Gene3D" id="3.30.160.20">
    <property type="match status" value="1"/>
</dbReference>
<protein>
    <recommendedName>
        <fullName evidence="2">S1 motif domain-containing protein</fullName>
    </recommendedName>
</protein>
<dbReference type="InterPro" id="IPR012340">
    <property type="entry name" value="NA-bd_OB-fold"/>
</dbReference>
<dbReference type="InterPro" id="IPR000352">
    <property type="entry name" value="Pep_chain_release_fac_I"/>
</dbReference>
<feature type="compositionally biased region" description="Basic residues" evidence="1">
    <location>
        <begin position="250"/>
        <end position="265"/>
    </location>
</feature>
<comment type="caution">
    <text evidence="3">The sequence shown here is derived from an EMBL/GenBank/DDBJ whole genome shotgun (WGS) entry which is preliminary data.</text>
</comment>
<evidence type="ECO:0000313" key="4">
    <source>
        <dbReference type="Proteomes" id="UP001363151"/>
    </source>
</evidence>
<proteinExistence type="predicted"/>
<dbReference type="SUPFAM" id="SSF50249">
    <property type="entry name" value="Nucleic acid-binding proteins"/>
    <property type="match status" value="1"/>
</dbReference>
<dbReference type="EMBL" id="JBBJCI010000364">
    <property type="protein sequence ID" value="KAK7233045.1"/>
    <property type="molecule type" value="Genomic_DNA"/>
</dbReference>
<feature type="region of interest" description="Disordered" evidence="1">
    <location>
        <begin position="226"/>
        <end position="271"/>
    </location>
</feature>
<dbReference type="Proteomes" id="UP001363151">
    <property type="component" value="Unassembled WGS sequence"/>
</dbReference>
<evidence type="ECO:0000313" key="3">
    <source>
        <dbReference type="EMBL" id="KAK7233045.1"/>
    </source>
</evidence>
<feature type="compositionally biased region" description="Low complexity" evidence="1">
    <location>
        <begin position="116"/>
        <end position="130"/>
    </location>
</feature>
<dbReference type="InterPro" id="IPR003029">
    <property type="entry name" value="S1_domain"/>
</dbReference>
<feature type="domain" description="S1 motif" evidence="2">
    <location>
        <begin position="40"/>
        <end position="108"/>
    </location>
</feature>
<dbReference type="Pfam" id="PF00575">
    <property type="entry name" value="S1"/>
    <property type="match status" value="1"/>
</dbReference>
<evidence type="ECO:0000256" key="1">
    <source>
        <dbReference type="SAM" id="MobiDB-lite"/>
    </source>
</evidence>
<dbReference type="PANTHER" id="PTHR11075">
    <property type="entry name" value="PEPTIDE CHAIN RELEASE FACTOR"/>
    <property type="match status" value="1"/>
</dbReference>
<dbReference type="Pfam" id="PF00472">
    <property type="entry name" value="RF-1"/>
    <property type="match status" value="1"/>
</dbReference>
<dbReference type="SUPFAM" id="SSF110916">
    <property type="entry name" value="Peptidyl-tRNA hydrolase domain-like"/>
    <property type="match status" value="1"/>
</dbReference>
<dbReference type="Gene3D" id="2.40.50.140">
    <property type="entry name" value="Nucleic acid-binding proteins"/>
    <property type="match status" value="1"/>
</dbReference>
<dbReference type="InterPro" id="IPR052104">
    <property type="entry name" value="Mito_Release_Factor_mL62"/>
</dbReference>